<evidence type="ECO:0000313" key="8">
    <source>
        <dbReference type="Proteomes" id="UP000242999"/>
    </source>
</evidence>
<dbReference type="GO" id="GO:0005524">
    <property type="term" value="F:ATP binding"/>
    <property type="evidence" value="ECO:0007669"/>
    <property type="project" value="UniProtKB-KW"/>
</dbReference>
<name>A0A1H6RS92_9GAMM</name>
<dbReference type="RefSeq" id="WP_093308909.1">
    <property type="nucleotide sequence ID" value="NZ_FNYH01000004.1"/>
</dbReference>
<evidence type="ECO:0000256" key="1">
    <source>
        <dbReference type="ARBA" id="ARBA00022598"/>
    </source>
</evidence>
<dbReference type="InterPro" id="IPR005494">
    <property type="entry name" value="GSPS_pre-ATP-grasp-like_dom"/>
</dbReference>
<evidence type="ECO:0000256" key="3">
    <source>
        <dbReference type="ARBA" id="ARBA00022741"/>
    </source>
</evidence>
<dbReference type="Gene3D" id="3.30.1490.330">
    <property type="match status" value="1"/>
</dbReference>
<dbReference type="EMBL" id="FNYH01000004">
    <property type="protein sequence ID" value="SEI54670.1"/>
    <property type="molecule type" value="Genomic_DNA"/>
</dbReference>
<gene>
    <name evidence="7" type="ORF">SAMN05421831_10431</name>
</gene>
<dbReference type="GO" id="GO:0046872">
    <property type="term" value="F:metal ion binding"/>
    <property type="evidence" value="ECO:0007669"/>
    <property type="project" value="UniProtKB-KW"/>
</dbReference>
<dbReference type="SUPFAM" id="SSF56059">
    <property type="entry name" value="Glutathione synthetase ATP-binding domain-like"/>
    <property type="match status" value="1"/>
</dbReference>
<dbReference type="InterPro" id="IPR016185">
    <property type="entry name" value="PreATP-grasp_dom_sf"/>
</dbReference>
<feature type="domain" description="Glutathionylspermidine synthase pre-ATP-grasp-like" evidence="6">
    <location>
        <begin position="41"/>
        <end position="404"/>
    </location>
</feature>
<organism evidence="7 8">
    <name type="scientific">Allopseudospirillum japonicum</name>
    <dbReference type="NCBI Taxonomy" id="64971"/>
    <lineage>
        <taxon>Bacteria</taxon>
        <taxon>Pseudomonadati</taxon>
        <taxon>Pseudomonadota</taxon>
        <taxon>Gammaproteobacteria</taxon>
        <taxon>Oceanospirillales</taxon>
        <taxon>Oceanospirillaceae</taxon>
        <taxon>Allopseudospirillum</taxon>
    </lineage>
</organism>
<evidence type="ECO:0000256" key="4">
    <source>
        <dbReference type="ARBA" id="ARBA00022840"/>
    </source>
</evidence>
<evidence type="ECO:0000256" key="2">
    <source>
        <dbReference type="ARBA" id="ARBA00022723"/>
    </source>
</evidence>
<dbReference type="AlphaFoldDB" id="A0A1H6RS92"/>
<keyword evidence="5" id="KW-0460">Magnesium</keyword>
<dbReference type="STRING" id="64971.SAMN05421831_10431"/>
<evidence type="ECO:0000313" key="7">
    <source>
        <dbReference type="EMBL" id="SEI54670.1"/>
    </source>
</evidence>
<dbReference type="OrthoDB" id="9765517at2"/>
<evidence type="ECO:0000259" key="6">
    <source>
        <dbReference type="Pfam" id="PF03738"/>
    </source>
</evidence>
<keyword evidence="8" id="KW-1185">Reference proteome</keyword>
<dbReference type="SUPFAM" id="SSF52440">
    <property type="entry name" value="PreATP-grasp domain"/>
    <property type="match status" value="1"/>
</dbReference>
<keyword evidence="1" id="KW-0436">Ligase</keyword>
<evidence type="ECO:0000256" key="5">
    <source>
        <dbReference type="ARBA" id="ARBA00022842"/>
    </source>
</evidence>
<sequence length="405" mass="46257">MQILHFPNTFDLANFLKQQTYAGQFFDHASLKTHFAAHETAKTRFYHLSQAEADYLYASANQALEMIFATLAEVIEDEATLKNMGITHPKLIELIRASWRYQQPCFYGAFDIAFDGQAAKIYEYNGNTPVMLFESCILQDALFNHYQPGLQAHLGPCQQYNEIWPQLLQSMRAQLRGRRVGFACDPALEDYLTYELLAGVAQEALVPPYGQFVDFSSIDEVGYRSDSREFFIQDPQARVDTLFLLKPWEELVDTSYFSKLDPQRHWLIEPAYKLLSANKALLAYVYQKFGHRTDLFPKTSLDVADFQGQAYVAKPWFGRMSNNIRFYNAQGEQILASEGAYANQPCVYQAYHPMPKNAQGEHFQMRVWTLADQQGDLTAAGLAIRECEHELLSLAGERFVAHAVA</sequence>
<dbReference type="GO" id="GO:0016874">
    <property type="term" value="F:ligase activity"/>
    <property type="evidence" value="ECO:0007669"/>
    <property type="project" value="UniProtKB-KW"/>
</dbReference>
<protein>
    <submittedName>
        <fullName evidence="7">Glutathionylspermidine synthase</fullName>
    </submittedName>
</protein>
<reference evidence="8" key="1">
    <citation type="submission" date="2016-10" db="EMBL/GenBank/DDBJ databases">
        <authorList>
            <person name="Varghese N."/>
            <person name="Submissions S."/>
        </authorList>
    </citation>
    <scope>NUCLEOTIDE SEQUENCE [LARGE SCALE GENOMIC DNA]</scope>
    <source>
        <strain evidence="8">DSM 7165</strain>
    </source>
</reference>
<keyword evidence="2" id="KW-0479">Metal-binding</keyword>
<accession>A0A1H6RS92</accession>
<proteinExistence type="predicted"/>
<keyword evidence="4" id="KW-0067">ATP-binding</keyword>
<dbReference type="Pfam" id="PF03738">
    <property type="entry name" value="GSP_synth"/>
    <property type="match status" value="1"/>
</dbReference>
<dbReference type="Proteomes" id="UP000242999">
    <property type="component" value="Unassembled WGS sequence"/>
</dbReference>
<keyword evidence="3" id="KW-0547">Nucleotide-binding</keyword>